<dbReference type="KEGG" id="aep:AMC99_02564"/>
<gene>
    <name evidence="4" type="ORF">AMC99_02564</name>
</gene>
<dbReference type="AlphaFoldDB" id="A0A0M5KZ34"/>
<feature type="region of interest" description="Disordered" evidence="1">
    <location>
        <begin position="246"/>
        <end position="283"/>
    </location>
</feature>
<dbReference type="Gene3D" id="2.160.20.120">
    <property type="match status" value="1"/>
</dbReference>
<organism evidence="4 5">
    <name type="scientific">Altererythrobacter epoxidivorans</name>
    <dbReference type="NCBI Taxonomy" id="361183"/>
    <lineage>
        <taxon>Bacteria</taxon>
        <taxon>Pseudomonadati</taxon>
        <taxon>Pseudomonadota</taxon>
        <taxon>Alphaproteobacteria</taxon>
        <taxon>Sphingomonadales</taxon>
        <taxon>Erythrobacteraceae</taxon>
        <taxon>Altererythrobacter</taxon>
    </lineage>
</organism>
<feature type="compositionally biased region" description="Basic residues" evidence="1">
    <location>
        <begin position="265"/>
        <end position="283"/>
    </location>
</feature>
<evidence type="ECO:0000313" key="4">
    <source>
        <dbReference type="EMBL" id="ALE17837.1"/>
    </source>
</evidence>
<dbReference type="EMBL" id="CP012669">
    <property type="protein sequence ID" value="ALE17837.1"/>
    <property type="molecule type" value="Genomic_DNA"/>
</dbReference>
<feature type="signal peptide" evidence="2">
    <location>
        <begin position="1"/>
        <end position="18"/>
    </location>
</feature>
<dbReference type="PROSITE" id="PS51257">
    <property type="entry name" value="PROKAR_LIPOPROTEIN"/>
    <property type="match status" value="1"/>
</dbReference>
<feature type="domain" description="Putative auto-transporter adhesin head GIN" evidence="3">
    <location>
        <begin position="51"/>
        <end position="227"/>
    </location>
</feature>
<name>A0A0M5KZ34_9SPHN</name>
<dbReference type="Pfam" id="PF10988">
    <property type="entry name" value="DUF2807"/>
    <property type="match status" value="1"/>
</dbReference>
<dbReference type="Proteomes" id="UP000057938">
    <property type="component" value="Chromosome"/>
</dbReference>
<keyword evidence="2" id="KW-0732">Signal</keyword>
<evidence type="ECO:0000259" key="3">
    <source>
        <dbReference type="Pfam" id="PF10988"/>
    </source>
</evidence>
<accession>A0A0M5KZ34</accession>
<dbReference type="STRING" id="361183.AMC99_02564"/>
<feature type="chain" id="PRO_5005804794" description="Putative auto-transporter adhesin head GIN domain-containing protein" evidence="2">
    <location>
        <begin position="19"/>
        <end position="283"/>
    </location>
</feature>
<feature type="compositionally biased region" description="Low complexity" evidence="1">
    <location>
        <begin position="252"/>
        <end position="264"/>
    </location>
</feature>
<dbReference type="PATRIC" id="fig|361183.4.peg.2519"/>
<dbReference type="RefSeq" id="WP_061927009.1">
    <property type="nucleotide sequence ID" value="NZ_CP012669.1"/>
</dbReference>
<dbReference type="OrthoDB" id="7425768at2"/>
<reference evidence="4 5" key="1">
    <citation type="submission" date="2015-09" db="EMBL/GenBank/DDBJ databases">
        <title>Complete genome sequence of a benzo[a]pyrene-degrading bacterium Altererythrobacter epoxidivorans CGMCC 1.7731T.</title>
        <authorList>
            <person name="Li Z."/>
            <person name="Cheng H."/>
            <person name="Huo Y."/>
            <person name="Xu X."/>
        </authorList>
    </citation>
    <scope>NUCLEOTIDE SEQUENCE [LARGE SCALE GENOMIC DNA]</scope>
    <source>
        <strain evidence="4 5">CGMCC 1.7731</strain>
    </source>
</reference>
<dbReference type="InterPro" id="IPR021255">
    <property type="entry name" value="DUF2807"/>
</dbReference>
<evidence type="ECO:0000256" key="2">
    <source>
        <dbReference type="SAM" id="SignalP"/>
    </source>
</evidence>
<sequence>MFHKIIKGIAPIAGIALAAAIAGCGDMDVTIDGEKGVALAELDMSGDAPESLVLASSDTVIIKDGSKLDIDVTGDSDAVGLVRFTLKDGTLGVLRAKTDDKVSGTAIVNVTMPSPRSLTIAGSGTIEAESMSDKADINVLGAGNVSVAKVTATSADVNIAGSGMLTAAGSAESLDLNVMGSGSADMSGFKVETADVTVAGSGEASFASDGKVEASIVGSGTVTVIGRAKCEVSSMGSGKLVCETPAEESAEEAAPADKQAAKKSAATKKKIAKKSSAKKSRKA</sequence>
<evidence type="ECO:0000256" key="1">
    <source>
        <dbReference type="SAM" id="MobiDB-lite"/>
    </source>
</evidence>
<keyword evidence="5" id="KW-1185">Reference proteome</keyword>
<evidence type="ECO:0000313" key="5">
    <source>
        <dbReference type="Proteomes" id="UP000057938"/>
    </source>
</evidence>
<protein>
    <recommendedName>
        <fullName evidence="3">Putative auto-transporter adhesin head GIN domain-containing protein</fullName>
    </recommendedName>
</protein>
<proteinExistence type="predicted"/>